<name>A0AC55D4H7_ECHTE</name>
<dbReference type="Proteomes" id="UP000694863">
    <property type="component" value="Unplaced"/>
</dbReference>
<protein>
    <submittedName>
        <fullName evidence="2">Sex comb on midleg-like protein 1 isoform X1</fullName>
    </submittedName>
</protein>
<keyword evidence="1" id="KW-1185">Reference proteome</keyword>
<evidence type="ECO:0000313" key="1">
    <source>
        <dbReference type="Proteomes" id="UP000694863"/>
    </source>
</evidence>
<gene>
    <name evidence="2" type="primary">SCML1</name>
</gene>
<evidence type="ECO:0000313" key="2">
    <source>
        <dbReference type="RefSeq" id="XP_045146655.1"/>
    </source>
</evidence>
<dbReference type="RefSeq" id="XP_045146655.1">
    <property type="nucleotide sequence ID" value="XM_045290720.1"/>
</dbReference>
<sequence>MSHRPLELPEHTIEVLNFSFNSFIFPLNSLINLPQIPVWKPYEEEDTILYEPNNAFFQKVNAAPETSNNEEQQKTLKDVLTHCQVIHDAIQNLDKKFDVIHGKVSKIQRHRVKPLWQNRKPYGYVYKKYNHRISKKIKRQKMKKKGARAVFNHPESHGLALPRAGKRNDPQPTFVGEAFQLDAPVEIEQPVSAMPDQGFLQNSPPGSVYSVQSYGSFFMPDDAGPSFRPCFPSPRAHDSSHIFSPTRPTVSLSDDNSMLPQDDCSQQSNSDIMENTNTGHHTLCISNFVANSPAKSDFSDPNQTYGKDPSIWTVEDVIRYIRKVDPQIALTLSDVFIQHEIDGRALLLLKSDTMMKYMGLKLGTAVKLCYYIERLKQDNYLNH</sequence>
<reference evidence="2" key="1">
    <citation type="submission" date="2025-08" db="UniProtKB">
        <authorList>
            <consortium name="RefSeq"/>
        </authorList>
    </citation>
    <scope>IDENTIFICATION</scope>
</reference>
<accession>A0AC55D4H7</accession>
<organism evidence="1 2">
    <name type="scientific">Echinops telfairi</name>
    <name type="common">Lesser hedgehog tenrec</name>
    <dbReference type="NCBI Taxonomy" id="9371"/>
    <lineage>
        <taxon>Eukaryota</taxon>
        <taxon>Metazoa</taxon>
        <taxon>Chordata</taxon>
        <taxon>Craniata</taxon>
        <taxon>Vertebrata</taxon>
        <taxon>Euteleostomi</taxon>
        <taxon>Mammalia</taxon>
        <taxon>Eutheria</taxon>
        <taxon>Afrotheria</taxon>
        <taxon>Tenrecidae</taxon>
        <taxon>Tenrecinae</taxon>
        <taxon>Echinops</taxon>
    </lineage>
</organism>
<proteinExistence type="predicted"/>